<name>A0A1F8CTR2_9BACT</name>
<protein>
    <submittedName>
        <fullName evidence="1">Uncharacterized protein</fullName>
    </submittedName>
</protein>
<sequence length="138" mass="16054">MKLVKKGRPAITDKTKDRIVQKLEPYLKAGLSVKKACIQAQIPKSTVYELMQRDTDFADQIKRYEQYLSTLFSSSVTFQLHSLVAKQMIGKQIDQIDFNFMKWFAQASKHTRDEFGVSEHEDLKRQWNNLNETLVAPD</sequence>
<dbReference type="Gene3D" id="1.10.10.60">
    <property type="entry name" value="Homeodomain-like"/>
    <property type="match status" value="1"/>
</dbReference>
<reference evidence="1 2" key="1">
    <citation type="journal article" date="2016" name="Nat. Commun.">
        <title>Thousands of microbial genomes shed light on interconnected biogeochemical processes in an aquifer system.</title>
        <authorList>
            <person name="Anantharaman K."/>
            <person name="Brown C.T."/>
            <person name="Hug L.A."/>
            <person name="Sharon I."/>
            <person name="Castelle C.J."/>
            <person name="Probst A.J."/>
            <person name="Thomas B.C."/>
            <person name="Singh A."/>
            <person name="Wilkins M.J."/>
            <person name="Karaoz U."/>
            <person name="Brodie E.L."/>
            <person name="Williams K.H."/>
            <person name="Hubbard S.S."/>
            <person name="Banfield J.F."/>
        </authorList>
    </citation>
    <scope>NUCLEOTIDE SEQUENCE [LARGE SCALE GENOMIC DNA]</scope>
</reference>
<comment type="caution">
    <text evidence="1">The sequence shown here is derived from an EMBL/GenBank/DDBJ whole genome shotgun (WGS) entry which is preliminary data.</text>
</comment>
<dbReference type="AlphaFoldDB" id="A0A1F8CTR2"/>
<dbReference type="STRING" id="1802538.A2382_02005"/>
<dbReference type="EMBL" id="MGHY01000009">
    <property type="protein sequence ID" value="OGM79672.1"/>
    <property type="molecule type" value="Genomic_DNA"/>
</dbReference>
<dbReference type="Proteomes" id="UP000178999">
    <property type="component" value="Unassembled WGS sequence"/>
</dbReference>
<evidence type="ECO:0000313" key="2">
    <source>
        <dbReference type="Proteomes" id="UP000178999"/>
    </source>
</evidence>
<proteinExistence type="predicted"/>
<gene>
    <name evidence="1" type="ORF">A2382_02005</name>
</gene>
<accession>A0A1F8CTR2</accession>
<evidence type="ECO:0000313" key="1">
    <source>
        <dbReference type="EMBL" id="OGM79672.1"/>
    </source>
</evidence>
<organism evidence="1 2">
    <name type="scientific">Candidatus Woesebacteria bacterium RIFOXYB1_FULL_38_16</name>
    <dbReference type="NCBI Taxonomy" id="1802538"/>
    <lineage>
        <taxon>Bacteria</taxon>
        <taxon>Candidatus Woeseibacteriota</taxon>
    </lineage>
</organism>